<dbReference type="GeneID" id="90542497"/>
<dbReference type="EMBL" id="CP142735">
    <property type="protein sequence ID" value="WUR04663.1"/>
    <property type="molecule type" value="Genomic_DNA"/>
</dbReference>
<organism evidence="2 3">
    <name type="scientific">Vairimorpha necatrix</name>
    <dbReference type="NCBI Taxonomy" id="6039"/>
    <lineage>
        <taxon>Eukaryota</taxon>
        <taxon>Fungi</taxon>
        <taxon>Fungi incertae sedis</taxon>
        <taxon>Microsporidia</taxon>
        <taxon>Nosematidae</taxon>
        <taxon>Vairimorpha</taxon>
    </lineage>
</organism>
<dbReference type="AlphaFoldDB" id="A0AAX4JFU9"/>
<dbReference type="SUPFAM" id="SSF89895">
    <property type="entry name" value="FYSH domain"/>
    <property type="match status" value="1"/>
</dbReference>
<reference evidence="2" key="1">
    <citation type="journal article" date="2024" name="BMC Genomics">
        <title>Functional annotation of a divergent genome using sequence and structure-based similarity.</title>
        <authorList>
            <person name="Svedberg D."/>
            <person name="Winiger R.R."/>
            <person name="Berg A."/>
            <person name="Sharma H."/>
            <person name="Tellgren-Roth C."/>
            <person name="Debrunner-Vossbrinck B.A."/>
            <person name="Vossbrinck C.R."/>
            <person name="Barandun J."/>
        </authorList>
    </citation>
    <scope>NUCLEOTIDE SEQUENCE</scope>
    <source>
        <strain evidence="2">Illinois isolate</strain>
    </source>
</reference>
<evidence type="ECO:0000259" key="1">
    <source>
        <dbReference type="Pfam" id="PF01172"/>
    </source>
</evidence>
<evidence type="ECO:0000313" key="3">
    <source>
        <dbReference type="Proteomes" id="UP001334084"/>
    </source>
</evidence>
<dbReference type="Gene3D" id="3.30.1250.10">
    <property type="entry name" value="Ribosome maturation protein SBDS, N-terminal domain"/>
    <property type="match status" value="1"/>
</dbReference>
<keyword evidence="3" id="KW-1185">Reference proteome</keyword>
<feature type="domain" description="Ribosome maturation protein SDO1/SBDS N-terminal" evidence="1">
    <location>
        <begin position="12"/>
        <end position="91"/>
    </location>
</feature>
<dbReference type="PANTHER" id="PTHR10927">
    <property type="entry name" value="RIBOSOME MATURATION PROTEIN SBDS"/>
    <property type="match status" value="1"/>
</dbReference>
<dbReference type="InterPro" id="IPR019783">
    <property type="entry name" value="SDO1/SBDS_N"/>
</dbReference>
<dbReference type="Pfam" id="PF01172">
    <property type="entry name" value="SBDS_N"/>
    <property type="match status" value="1"/>
</dbReference>
<dbReference type="PANTHER" id="PTHR10927:SF2">
    <property type="entry name" value="RESTRICTION OF TELOMERE CAPPING PROTEIN 3"/>
    <property type="match status" value="1"/>
</dbReference>
<name>A0AAX4JFU9_9MICR</name>
<dbReference type="Proteomes" id="UP001334084">
    <property type="component" value="Chromosome 10"/>
</dbReference>
<sequence length="206" mass="24413">MFTPANMKKLTNVSIITLKKYNKTYSIPVYPNKLYEYHHNISPLSDCIPSTIIYKNVTTGIRCSKEDLSLFNLPVLDIIKYIILYGHEQKNILTREYELQMIENQIVDRVRKKIQKDGKFMRNEECRRVVKRVYNINMGSVKGQVLEIISVLEREGYEKVKMRVEVDGEEKFIDSGEYKKFKEECKEKKKEYIVKKNIQNNEESII</sequence>
<evidence type="ECO:0000313" key="2">
    <source>
        <dbReference type="EMBL" id="WUR04663.1"/>
    </source>
</evidence>
<dbReference type="RefSeq" id="XP_065330808.1">
    <property type="nucleotide sequence ID" value="XM_065474736.1"/>
</dbReference>
<dbReference type="InterPro" id="IPR036786">
    <property type="entry name" value="Ribosome_mat_SBDS_N_sf"/>
</dbReference>
<protein>
    <submittedName>
        <fullName evidence="2">Ribosome biogenesis protein SBDS</fullName>
    </submittedName>
</protein>
<dbReference type="KEGG" id="vnx:VNE69_10015"/>
<accession>A0AAX4JFU9</accession>
<gene>
    <name evidence="2" type="ORF">VNE69_10015</name>
</gene>
<dbReference type="InterPro" id="IPR039100">
    <property type="entry name" value="Sdo1/SBDS-like"/>
</dbReference>
<proteinExistence type="predicted"/>